<comment type="caution">
    <text evidence="1">The sequence shown here is derived from an EMBL/GenBank/DDBJ whole genome shotgun (WGS) entry which is preliminary data.</text>
</comment>
<organism evidence="1 2">
    <name type="scientific">Paenibacillus shirakamiensis</name>
    <dbReference type="NCBI Taxonomy" id="1265935"/>
    <lineage>
        <taxon>Bacteria</taxon>
        <taxon>Bacillati</taxon>
        <taxon>Bacillota</taxon>
        <taxon>Bacilli</taxon>
        <taxon>Bacillales</taxon>
        <taxon>Paenibacillaceae</taxon>
        <taxon>Paenibacillus</taxon>
    </lineage>
</organism>
<sequence>MHPKRLMVSGTIAVVISMGTALHTDHAIASPLLKSLSICVDKIKPDKASKLNEASMQDPLLSALGATSHEELYDAVYSGQSLATVAVNNKKDVQSIIDLQTNELAQQLQARYLSGSLSLEQYLVHQQELPELIRSSVHGERYS</sequence>
<gene>
    <name evidence="1" type="ORF">J2Z69_003019</name>
</gene>
<accession>A0ABS4JJV3</accession>
<protein>
    <submittedName>
        <fullName evidence="1">Uncharacterized protein</fullName>
    </submittedName>
</protein>
<evidence type="ECO:0000313" key="1">
    <source>
        <dbReference type="EMBL" id="MBP2001963.1"/>
    </source>
</evidence>
<dbReference type="RefSeq" id="WP_209864203.1">
    <property type="nucleotide sequence ID" value="NZ_JAGGLD010000005.1"/>
</dbReference>
<proteinExistence type="predicted"/>
<keyword evidence="2" id="KW-1185">Reference proteome</keyword>
<dbReference type="Proteomes" id="UP001519288">
    <property type="component" value="Unassembled WGS sequence"/>
</dbReference>
<dbReference type="EMBL" id="JAGGLD010000005">
    <property type="protein sequence ID" value="MBP2001963.1"/>
    <property type="molecule type" value="Genomic_DNA"/>
</dbReference>
<reference evidence="1 2" key="1">
    <citation type="submission" date="2021-03" db="EMBL/GenBank/DDBJ databases">
        <title>Genomic Encyclopedia of Type Strains, Phase IV (KMG-IV): sequencing the most valuable type-strain genomes for metagenomic binning, comparative biology and taxonomic classification.</title>
        <authorList>
            <person name="Goeker M."/>
        </authorList>
    </citation>
    <scope>NUCLEOTIDE SEQUENCE [LARGE SCALE GENOMIC DNA]</scope>
    <source>
        <strain evidence="1 2">DSM 26806</strain>
    </source>
</reference>
<name>A0ABS4JJV3_9BACL</name>
<evidence type="ECO:0000313" key="2">
    <source>
        <dbReference type="Proteomes" id="UP001519288"/>
    </source>
</evidence>